<dbReference type="GO" id="GO:1902388">
    <property type="term" value="F:ceramide 1-phosphate transfer activity"/>
    <property type="evidence" value="ECO:0007669"/>
    <property type="project" value="TreeGrafter"/>
</dbReference>
<keyword evidence="1" id="KW-0813">Transport</keyword>
<proteinExistence type="predicted"/>
<evidence type="ECO:0000313" key="3">
    <source>
        <dbReference type="EMBL" id="CAK4031101.1"/>
    </source>
</evidence>
<evidence type="ECO:0000259" key="2">
    <source>
        <dbReference type="Pfam" id="PF08718"/>
    </source>
</evidence>
<dbReference type="AlphaFoldDB" id="A0AAI9EAP6"/>
<evidence type="ECO:0000256" key="1">
    <source>
        <dbReference type="ARBA" id="ARBA00022448"/>
    </source>
</evidence>
<keyword evidence="4" id="KW-1185">Reference proteome</keyword>
<dbReference type="FunFam" id="1.10.3520.10:FF:000001">
    <property type="entry name" value="Pleckstrin domain-containing family A member 8"/>
    <property type="match status" value="1"/>
</dbReference>
<feature type="domain" description="Glycolipid transfer protein" evidence="2">
    <location>
        <begin position="34"/>
        <end position="168"/>
    </location>
</feature>
<dbReference type="EMBL" id="CAVMBE010000044">
    <property type="protein sequence ID" value="CAK4031101.1"/>
    <property type="molecule type" value="Genomic_DNA"/>
</dbReference>
<gene>
    <name evidence="3" type="ORF">LECACI_7A006259</name>
</gene>
<dbReference type="PANTHER" id="PTHR10219">
    <property type="entry name" value="GLYCOLIPID TRANSFER PROTEIN-RELATED"/>
    <property type="match status" value="1"/>
</dbReference>
<comment type="caution">
    <text evidence="3">The sequence shown here is derived from an EMBL/GenBank/DDBJ whole genome shotgun (WGS) entry which is preliminary data.</text>
</comment>
<dbReference type="GO" id="GO:0005829">
    <property type="term" value="C:cytosol"/>
    <property type="evidence" value="ECO:0007669"/>
    <property type="project" value="TreeGrafter"/>
</dbReference>
<dbReference type="Pfam" id="PF08718">
    <property type="entry name" value="GLTP"/>
    <property type="match status" value="1"/>
</dbReference>
<name>A0AAI9EAP6_9PEZI</name>
<evidence type="ECO:0000313" key="4">
    <source>
        <dbReference type="Proteomes" id="UP001296104"/>
    </source>
</evidence>
<dbReference type="InterPro" id="IPR036497">
    <property type="entry name" value="GLTP_sf"/>
</dbReference>
<dbReference type="PANTHER" id="PTHR10219:SF25">
    <property type="entry name" value="PLECKSTRIN HOMOLOGY DOMAIN-CONTAINING FAMILY A MEMBER 8"/>
    <property type="match status" value="1"/>
</dbReference>
<dbReference type="Gene3D" id="1.10.3520.10">
    <property type="entry name" value="Glycolipid transfer protein"/>
    <property type="match status" value="1"/>
</dbReference>
<dbReference type="Proteomes" id="UP001296104">
    <property type="component" value="Unassembled WGS sequence"/>
</dbReference>
<dbReference type="GO" id="GO:1902387">
    <property type="term" value="F:ceramide 1-phosphate binding"/>
    <property type="evidence" value="ECO:0007669"/>
    <property type="project" value="TreeGrafter"/>
</dbReference>
<organism evidence="3 4">
    <name type="scientific">Lecanosticta acicola</name>
    <dbReference type="NCBI Taxonomy" id="111012"/>
    <lineage>
        <taxon>Eukaryota</taxon>
        <taxon>Fungi</taxon>
        <taxon>Dikarya</taxon>
        <taxon>Ascomycota</taxon>
        <taxon>Pezizomycotina</taxon>
        <taxon>Dothideomycetes</taxon>
        <taxon>Dothideomycetidae</taxon>
        <taxon>Mycosphaerellales</taxon>
        <taxon>Mycosphaerellaceae</taxon>
        <taxon>Lecanosticta</taxon>
    </lineage>
</organism>
<dbReference type="SUPFAM" id="SSF110004">
    <property type="entry name" value="Glycolipid transfer protein, GLTP"/>
    <property type="match status" value="1"/>
</dbReference>
<sequence length="203" mass="22472">MSTPAFPPGGTYFDTAKRSFNQVPIDESKDGGAIQTTEFLEAAESVAGLFDVLGSAAFKPVKSDMTGNIKKIRDRQLEAPVDSETLQDLVRNELKQKKHTATEGLLGLDFTAQALRRNVDNSGEELSASFRESYGKTLKPHHSFIVKPIFSAAMSATPYRKDFYAKLGDDQARVSKELNEWLQGLEKVVTILNKFLATPEAKW</sequence>
<protein>
    <submittedName>
        <fullName evidence="3">Glycolipid transfer HET-C2</fullName>
    </submittedName>
</protein>
<reference evidence="3" key="1">
    <citation type="submission" date="2023-11" db="EMBL/GenBank/DDBJ databases">
        <authorList>
            <person name="Alioto T."/>
            <person name="Alioto T."/>
            <person name="Gomez Garrido J."/>
        </authorList>
    </citation>
    <scope>NUCLEOTIDE SEQUENCE</scope>
</reference>
<dbReference type="InterPro" id="IPR014830">
    <property type="entry name" value="Glycolipid_transfer_prot_dom"/>
</dbReference>
<dbReference type="GO" id="GO:0016020">
    <property type="term" value="C:membrane"/>
    <property type="evidence" value="ECO:0007669"/>
    <property type="project" value="TreeGrafter"/>
</dbReference>
<accession>A0AAI9EAP6</accession>